<dbReference type="RefSeq" id="XP_037226390.1">
    <property type="nucleotide sequence ID" value="XM_037358480.1"/>
</dbReference>
<dbReference type="InterPro" id="IPR035979">
    <property type="entry name" value="RBD_domain_sf"/>
</dbReference>
<accession>A0A8H6WG22</accession>
<reference evidence="5" key="1">
    <citation type="submission" date="2020-05" db="EMBL/GenBank/DDBJ databases">
        <title>Mycena genomes resolve the evolution of fungal bioluminescence.</title>
        <authorList>
            <person name="Tsai I.J."/>
        </authorList>
    </citation>
    <scope>NUCLEOTIDE SEQUENCE</scope>
    <source>
        <strain evidence="5">171206Taipei</strain>
    </source>
</reference>
<dbReference type="SUPFAM" id="SSF54928">
    <property type="entry name" value="RNA-binding domain, RBD"/>
    <property type="match status" value="1"/>
</dbReference>
<dbReference type="Gene3D" id="3.30.70.330">
    <property type="match status" value="1"/>
</dbReference>
<dbReference type="EMBL" id="JACAZF010000001">
    <property type="protein sequence ID" value="KAF7316367.1"/>
    <property type="molecule type" value="Genomic_DNA"/>
</dbReference>
<keyword evidence="1 2" id="KW-0694">RNA-binding</keyword>
<dbReference type="OrthoDB" id="346839at2759"/>
<feature type="compositionally biased region" description="Basic residues" evidence="3">
    <location>
        <begin position="17"/>
        <end position="28"/>
    </location>
</feature>
<dbReference type="AlphaFoldDB" id="A0A8H6WG22"/>
<organism evidence="5 6">
    <name type="scientific">Mycena indigotica</name>
    <dbReference type="NCBI Taxonomy" id="2126181"/>
    <lineage>
        <taxon>Eukaryota</taxon>
        <taxon>Fungi</taxon>
        <taxon>Dikarya</taxon>
        <taxon>Basidiomycota</taxon>
        <taxon>Agaricomycotina</taxon>
        <taxon>Agaricomycetes</taxon>
        <taxon>Agaricomycetidae</taxon>
        <taxon>Agaricales</taxon>
        <taxon>Marasmiineae</taxon>
        <taxon>Mycenaceae</taxon>
        <taxon>Mycena</taxon>
    </lineage>
</organism>
<sequence length="219" mass="22778">MTSMEMSLDDIIAARPKTSRRPSQRGKGRAQILGTAGVSPVTKARAKAAVAAKTAAAPAQTTAEKIIVSNLPSDVNESQVKELFQTTVGPLREVTLHYDSAGRSKGVATVVFSKKGDGNKAHTQYNNRLIDGRRPMKIEIVMDPGKAPAPSLASRVAPAPAAKGAATAVRTPSTRGRGARRGRGGARPPKAERTPKTAADLDAEMEDYTAATTAPAAAA</sequence>
<dbReference type="SMART" id="SM00360">
    <property type="entry name" value="RRM"/>
    <property type="match status" value="1"/>
</dbReference>
<comment type="caution">
    <text evidence="5">The sequence shown here is derived from an EMBL/GenBank/DDBJ whole genome shotgun (WGS) entry which is preliminary data.</text>
</comment>
<feature type="region of interest" description="Disordered" evidence="3">
    <location>
        <begin position="1"/>
        <end position="28"/>
    </location>
</feature>
<dbReference type="GO" id="GO:0003729">
    <property type="term" value="F:mRNA binding"/>
    <property type="evidence" value="ECO:0007669"/>
    <property type="project" value="TreeGrafter"/>
</dbReference>
<dbReference type="PANTHER" id="PTHR19965:SF35">
    <property type="entry name" value="RNA ANNEALING PROTEIN YRA1"/>
    <property type="match status" value="1"/>
</dbReference>
<dbReference type="Proteomes" id="UP000636479">
    <property type="component" value="Unassembled WGS sequence"/>
</dbReference>
<name>A0A8H6WG22_9AGAR</name>
<evidence type="ECO:0000256" key="2">
    <source>
        <dbReference type="PROSITE-ProRule" id="PRU00176"/>
    </source>
</evidence>
<keyword evidence="6" id="KW-1185">Reference proteome</keyword>
<dbReference type="InterPro" id="IPR000504">
    <property type="entry name" value="RRM_dom"/>
</dbReference>
<feature type="compositionally biased region" description="Low complexity" evidence="3">
    <location>
        <begin position="209"/>
        <end position="219"/>
    </location>
</feature>
<dbReference type="GeneID" id="59340996"/>
<protein>
    <submittedName>
        <fullName evidence="5">RRM domain-containing protein</fullName>
    </submittedName>
</protein>
<feature type="compositionally biased region" description="Low complexity" evidence="3">
    <location>
        <begin position="148"/>
        <end position="176"/>
    </location>
</feature>
<evidence type="ECO:0000259" key="4">
    <source>
        <dbReference type="PROSITE" id="PS50102"/>
    </source>
</evidence>
<evidence type="ECO:0000256" key="1">
    <source>
        <dbReference type="ARBA" id="ARBA00022884"/>
    </source>
</evidence>
<dbReference type="SMART" id="SM01218">
    <property type="entry name" value="FoP_duplication"/>
    <property type="match status" value="1"/>
</dbReference>
<dbReference type="Pfam" id="PF00076">
    <property type="entry name" value="RRM_1"/>
    <property type="match status" value="1"/>
</dbReference>
<dbReference type="GO" id="GO:0005634">
    <property type="term" value="C:nucleus"/>
    <property type="evidence" value="ECO:0007669"/>
    <property type="project" value="TreeGrafter"/>
</dbReference>
<feature type="domain" description="RRM" evidence="4">
    <location>
        <begin position="64"/>
        <end position="143"/>
    </location>
</feature>
<dbReference type="InterPro" id="IPR012677">
    <property type="entry name" value="Nucleotide-bd_a/b_plait_sf"/>
</dbReference>
<feature type="region of interest" description="Disordered" evidence="3">
    <location>
        <begin position="147"/>
        <end position="219"/>
    </location>
</feature>
<evidence type="ECO:0000313" key="6">
    <source>
        <dbReference type="Proteomes" id="UP000636479"/>
    </source>
</evidence>
<evidence type="ECO:0000256" key="3">
    <source>
        <dbReference type="SAM" id="MobiDB-lite"/>
    </source>
</evidence>
<dbReference type="InterPro" id="IPR051229">
    <property type="entry name" value="ALYREF_mRNA_export"/>
</dbReference>
<dbReference type="Pfam" id="PF13865">
    <property type="entry name" value="FoP_duplication"/>
    <property type="match status" value="1"/>
</dbReference>
<dbReference type="PANTHER" id="PTHR19965">
    <property type="entry name" value="RNA AND EXPORT FACTOR BINDING PROTEIN"/>
    <property type="match status" value="1"/>
</dbReference>
<proteinExistence type="predicted"/>
<gene>
    <name evidence="5" type="ORF">MIND_00155500</name>
</gene>
<dbReference type="InterPro" id="IPR025715">
    <property type="entry name" value="FoP_C"/>
</dbReference>
<dbReference type="PROSITE" id="PS50102">
    <property type="entry name" value="RRM"/>
    <property type="match status" value="1"/>
</dbReference>
<evidence type="ECO:0000313" key="5">
    <source>
        <dbReference type="EMBL" id="KAF7316367.1"/>
    </source>
</evidence>